<evidence type="ECO:0000313" key="2">
    <source>
        <dbReference type="Proteomes" id="UP000008812"/>
    </source>
</evidence>
<reference evidence="1 2" key="1">
    <citation type="journal article" date="2008" name="Infect. Immun.">
        <title>Genome of Mycoplasma arthritidis.</title>
        <authorList>
            <person name="Dybvig K."/>
            <person name="Zuhua C."/>
            <person name="Lao P."/>
            <person name="Jordan D.S."/>
            <person name="French C.T."/>
            <person name="Tu A.H."/>
            <person name="Loraine A.E."/>
        </authorList>
    </citation>
    <scope>NUCLEOTIDE SEQUENCE [LARGE SCALE GENOMIC DNA]</scope>
    <source>
        <strain evidence="1 2">158L3-1</strain>
    </source>
</reference>
<sequence>MKIGLIAEFNPFHNGHKYLIDAIKSKYPNSYLIVALSSDYVQRGELAVASFEDRKKIALENGVDEVIELDFLTSTQAAHIFAKGSIDLLLKNGIQKLAFGVSDTDDINFYLHCAKKIKENLVQYNTELKSFLKKGYSFVFSSFEALKIILASEVVPADILGFEYVKYIVDNNLDLEPICIKRTVSHGSLTLSKQYASATYLRELLREGKDISQYSPMKVSFPIMKIEDRYSEFQEIVKNNDENWLKNIVLMSEGMENLFKKNIDASNYDEFVDRCTSRRYTKSRIKRVILYVLLKIQK</sequence>
<dbReference type="eggNOG" id="COG1323">
    <property type="taxonomic scope" value="Bacteria"/>
</dbReference>
<accession>B3PN98</accession>
<gene>
    <name evidence="1" type="ordered locus">MARTH_orf752</name>
</gene>
<dbReference type="KEGG" id="mat:MARTH_orf752"/>
<protein>
    <submittedName>
        <fullName evidence="1">Predicted nucleotidyltransferase</fullName>
    </submittedName>
</protein>
<dbReference type="PANTHER" id="PTHR37825">
    <property type="entry name" value="TRNA(MET) CYTIDINE ACETATE LIGASE"/>
    <property type="match status" value="1"/>
</dbReference>
<dbReference type="Proteomes" id="UP000008812">
    <property type="component" value="Chromosome"/>
</dbReference>
<dbReference type="InterPro" id="IPR008513">
    <property type="entry name" value="tRNA(Met)_cyd_acetate_ligase"/>
</dbReference>
<keyword evidence="1" id="KW-0808">Transferase</keyword>
<proteinExistence type="predicted"/>
<organism evidence="1 2">
    <name type="scientific">Metamycoplasma arthritidis (strain 158L3-1)</name>
    <name type="common">Mycoplasma arthritidis</name>
    <dbReference type="NCBI Taxonomy" id="243272"/>
    <lineage>
        <taxon>Bacteria</taxon>
        <taxon>Bacillati</taxon>
        <taxon>Mycoplasmatota</taxon>
        <taxon>Mycoplasmoidales</taxon>
        <taxon>Metamycoplasmataceae</taxon>
        <taxon>Metamycoplasma</taxon>
    </lineage>
</organism>
<keyword evidence="2" id="KW-1185">Reference proteome</keyword>
<dbReference type="GO" id="GO:0016740">
    <property type="term" value="F:transferase activity"/>
    <property type="evidence" value="ECO:0007669"/>
    <property type="project" value="UniProtKB-KW"/>
</dbReference>
<dbReference type="AlphaFoldDB" id="B3PN98"/>
<dbReference type="Pfam" id="PF05636">
    <property type="entry name" value="HIGH_NTase1"/>
    <property type="match status" value="1"/>
</dbReference>
<dbReference type="EMBL" id="CP001047">
    <property type="protein sequence ID" value="ACF07500.1"/>
    <property type="molecule type" value="Genomic_DNA"/>
</dbReference>
<dbReference type="HOGENOM" id="CLU_038915_1_0_14"/>
<evidence type="ECO:0000313" key="1">
    <source>
        <dbReference type="EMBL" id="ACF07500.1"/>
    </source>
</evidence>
<dbReference type="RefSeq" id="WP_012498457.1">
    <property type="nucleotide sequence ID" value="NC_011025.1"/>
</dbReference>
<name>B3PN98_META1</name>
<dbReference type="STRING" id="243272.MARTH_orf752"/>
<dbReference type="Gene3D" id="3.40.50.620">
    <property type="entry name" value="HUPs"/>
    <property type="match status" value="1"/>
</dbReference>
<dbReference type="NCBIfam" id="NF010192">
    <property type="entry name" value="PRK13671.1"/>
    <property type="match status" value="1"/>
</dbReference>
<dbReference type="InterPro" id="IPR014729">
    <property type="entry name" value="Rossmann-like_a/b/a_fold"/>
</dbReference>
<dbReference type="PANTHER" id="PTHR37825:SF1">
    <property type="entry name" value="TRNA(MET) CYTIDINE ACETATE LIGASE"/>
    <property type="match status" value="1"/>
</dbReference>
<dbReference type="SUPFAM" id="SSF52374">
    <property type="entry name" value="Nucleotidylyl transferase"/>
    <property type="match status" value="1"/>
</dbReference>